<evidence type="ECO:0000313" key="3">
    <source>
        <dbReference type="Proteomes" id="UP001217089"/>
    </source>
</evidence>
<keyword evidence="3" id="KW-1185">Reference proteome</keyword>
<dbReference type="Proteomes" id="UP001217089">
    <property type="component" value="Unassembled WGS sequence"/>
</dbReference>
<dbReference type="SMART" id="SM00875">
    <property type="entry name" value="BACK"/>
    <property type="match status" value="1"/>
</dbReference>
<dbReference type="SUPFAM" id="SSF54695">
    <property type="entry name" value="POZ domain"/>
    <property type="match status" value="1"/>
</dbReference>
<dbReference type="InterPro" id="IPR000210">
    <property type="entry name" value="BTB/POZ_dom"/>
</dbReference>
<organism evidence="2 3">
    <name type="scientific">Tegillarca granosa</name>
    <name type="common">Malaysian cockle</name>
    <name type="synonym">Anadara granosa</name>
    <dbReference type="NCBI Taxonomy" id="220873"/>
    <lineage>
        <taxon>Eukaryota</taxon>
        <taxon>Metazoa</taxon>
        <taxon>Spiralia</taxon>
        <taxon>Lophotrochozoa</taxon>
        <taxon>Mollusca</taxon>
        <taxon>Bivalvia</taxon>
        <taxon>Autobranchia</taxon>
        <taxon>Pteriomorphia</taxon>
        <taxon>Arcoida</taxon>
        <taxon>Arcoidea</taxon>
        <taxon>Arcidae</taxon>
        <taxon>Tegillarca</taxon>
    </lineage>
</organism>
<dbReference type="Pfam" id="PF00651">
    <property type="entry name" value="BTB"/>
    <property type="match status" value="1"/>
</dbReference>
<name>A0ABQ9FY08_TEGGR</name>
<gene>
    <name evidence="2" type="ORF">KUTeg_000117</name>
</gene>
<dbReference type="EMBL" id="JARBDR010000018">
    <property type="protein sequence ID" value="KAJ8321646.1"/>
    <property type="molecule type" value="Genomic_DNA"/>
</dbReference>
<feature type="domain" description="BACK" evidence="1">
    <location>
        <begin position="69"/>
        <end position="179"/>
    </location>
</feature>
<dbReference type="PANTHER" id="PTHR45774">
    <property type="entry name" value="BTB/POZ DOMAIN-CONTAINING"/>
    <property type="match status" value="1"/>
</dbReference>
<accession>A0ABQ9FY08</accession>
<reference evidence="2 3" key="1">
    <citation type="submission" date="2022-12" db="EMBL/GenBank/DDBJ databases">
        <title>Chromosome-level genome of Tegillarca granosa.</title>
        <authorList>
            <person name="Kim J."/>
        </authorList>
    </citation>
    <scope>NUCLEOTIDE SEQUENCE [LARGE SCALE GENOMIC DNA]</scope>
    <source>
        <strain evidence="2">Teg-2019</strain>
        <tissue evidence="2">Adductor muscle</tissue>
    </source>
</reference>
<evidence type="ECO:0000259" key="1">
    <source>
        <dbReference type="SMART" id="SM00875"/>
    </source>
</evidence>
<dbReference type="Pfam" id="PF07707">
    <property type="entry name" value="BACK"/>
    <property type="match status" value="1"/>
</dbReference>
<dbReference type="Gene3D" id="1.25.40.420">
    <property type="match status" value="1"/>
</dbReference>
<protein>
    <recommendedName>
        <fullName evidence="1">BACK domain-containing protein</fullName>
    </recommendedName>
</protein>
<dbReference type="Gene3D" id="3.30.710.10">
    <property type="entry name" value="Potassium Channel Kv1.1, Chain A"/>
    <property type="match status" value="1"/>
</dbReference>
<dbReference type="InterPro" id="IPR011705">
    <property type="entry name" value="BACK"/>
</dbReference>
<feature type="non-terminal residue" evidence="2">
    <location>
        <position position="265"/>
    </location>
</feature>
<sequence length="265" mass="30785">MSNPPIPNFQLFKQALSPVWLPYIYTDKIDDINGDNVTKILYMSTKYQIKQLTSVCEKYLNEAVDIDNVCTILTQARFFQLTPLIDKCMSLIEKEASQVIQTEDFLAVPKDTLAAILHSDNLCVKEVCLFKAVTSWSRNACFTRGIEETQTNKREMLGECLFSLRIPVMDVQDFRTVVVEEEILTEQEELQLFRYVTGNRQKSSDTVTNIAGFSTKTRRPTFVIFDLGIINNRRRSDFELTFYQESRWERISVYSETEMVVTRMQ</sequence>
<comment type="caution">
    <text evidence="2">The sequence shown here is derived from an EMBL/GenBank/DDBJ whole genome shotgun (WGS) entry which is preliminary data.</text>
</comment>
<dbReference type="PANTHER" id="PTHR45774:SF3">
    <property type="entry name" value="BTB (POZ) DOMAIN-CONTAINING 2B-RELATED"/>
    <property type="match status" value="1"/>
</dbReference>
<dbReference type="InterPro" id="IPR011333">
    <property type="entry name" value="SKP1/BTB/POZ_sf"/>
</dbReference>
<proteinExistence type="predicted"/>
<evidence type="ECO:0000313" key="2">
    <source>
        <dbReference type="EMBL" id="KAJ8321646.1"/>
    </source>
</evidence>